<name>A0A4V4HBE4_DENBC</name>
<gene>
    <name evidence="1" type="ORF">K435DRAFT_811055</name>
</gene>
<sequence>MSFFTVDENSDVLVLVNANLLLGRLIAGFFPRIFDKAEKEALDEERVGRLLKRLLRGLIRSILAKLQEVDGQGDVKERVANVTMARPIRALTEAREYATRLNKHRLASFGRAEVHLKSLARTVTDVTSPLQSRNFLPVLQVRVGPTIAATPDTY</sequence>
<organism evidence="1 2">
    <name type="scientific">Dendrothele bispora (strain CBS 962.96)</name>
    <dbReference type="NCBI Taxonomy" id="1314807"/>
    <lineage>
        <taxon>Eukaryota</taxon>
        <taxon>Fungi</taxon>
        <taxon>Dikarya</taxon>
        <taxon>Basidiomycota</taxon>
        <taxon>Agaricomycotina</taxon>
        <taxon>Agaricomycetes</taxon>
        <taxon>Agaricomycetidae</taxon>
        <taxon>Agaricales</taxon>
        <taxon>Agaricales incertae sedis</taxon>
        <taxon>Dendrothele</taxon>
    </lineage>
</organism>
<evidence type="ECO:0000313" key="1">
    <source>
        <dbReference type="EMBL" id="THU79025.1"/>
    </source>
</evidence>
<accession>A0A4V4HBE4</accession>
<reference evidence="1 2" key="1">
    <citation type="journal article" date="2019" name="Nat. Ecol. Evol.">
        <title>Megaphylogeny resolves global patterns of mushroom evolution.</title>
        <authorList>
            <person name="Varga T."/>
            <person name="Krizsan K."/>
            <person name="Foldi C."/>
            <person name="Dima B."/>
            <person name="Sanchez-Garcia M."/>
            <person name="Sanchez-Ramirez S."/>
            <person name="Szollosi G.J."/>
            <person name="Szarkandi J.G."/>
            <person name="Papp V."/>
            <person name="Albert L."/>
            <person name="Andreopoulos W."/>
            <person name="Angelini C."/>
            <person name="Antonin V."/>
            <person name="Barry K.W."/>
            <person name="Bougher N.L."/>
            <person name="Buchanan P."/>
            <person name="Buyck B."/>
            <person name="Bense V."/>
            <person name="Catcheside P."/>
            <person name="Chovatia M."/>
            <person name="Cooper J."/>
            <person name="Damon W."/>
            <person name="Desjardin D."/>
            <person name="Finy P."/>
            <person name="Geml J."/>
            <person name="Haridas S."/>
            <person name="Hughes K."/>
            <person name="Justo A."/>
            <person name="Karasinski D."/>
            <person name="Kautmanova I."/>
            <person name="Kiss B."/>
            <person name="Kocsube S."/>
            <person name="Kotiranta H."/>
            <person name="LaButti K.M."/>
            <person name="Lechner B.E."/>
            <person name="Liimatainen K."/>
            <person name="Lipzen A."/>
            <person name="Lukacs Z."/>
            <person name="Mihaltcheva S."/>
            <person name="Morgado L.N."/>
            <person name="Niskanen T."/>
            <person name="Noordeloos M.E."/>
            <person name="Ohm R.A."/>
            <person name="Ortiz-Santana B."/>
            <person name="Ovrebo C."/>
            <person name="Racz N."/>
            <person name="Riley R."/>
            <person name="Savchenko A."/>
            <person name="Shiryaev A."/>
            <person name="Soop K."/>
            <person name="Spirin V."/>
            <person name="Szebenyi C."/>
            <person name="Tomsovsky M."/>
            <person name="Tulloss R.E."/>
            <person name="Uehling J."/>
            <person name="Grigoriev I.V."/>
            <person name="Vagvolgyi C."/>
            <person name="Papp T."/>
            <person name="Martin F.M."/>
            <person name="Miettinen O."/>
            <person name="Hibbett D.S."/>
            <person name="Nagy L.G."/>
        </authorList>
    </citation>
    <scope>NUCLEOTIDE SEQUENCE [LARGE SCALE GENOMIC DNA]</scope>
    <source>
        <strain evidence="1 2">CBS 962.96</strain>
    </source>
</reference>
<protein>
    <submittedName>
        <fullName evidence="1">Uncharacterized protein</fullName>
    </submittedName>
</protein>
<evidence type="ECO:0000313" key="2">
    <source>
        <dbReference type="Proteomes" id="UP000297245"/>
    </source>
</evidence>
<keyword evidence="2" id="KW-1185">Reference proteome</keyword>
<dbReference type="AlphaFoldDB" id="A0A4V4HBE4"/>
<dbReference type="Proteomes" id="UP000297245">
    <property type="component" value="Unassembled WGS sequence"/>
</dbReference>
<dbReference type="EMBL" id="ML180091">
    <property type="protein sequence ID" value="THU79025.1"/>
    <property type="molecule type" value="Genomic_DNA"/>
</dbReference>
<proteinExistence type="predicted"/>